<keyword evidence="4" id="KW-1185">Reference proteome</keyword>
<dbReference type="InterPro" id="IPR036869">
    <property type="entry name" value="J_dom_sf"/>
</dbReference>
<dbReference type="InterPro" id="IPR050817">
    <property type="entry name" value="DjlA_DnaK_co-chaperone"/>
</dbReference>
<dbReference type="InterPro" id="IPR001623">
    <property type="entry name" value="DnaJ_domain"/>
</dbReference>
<gene>
    <name evidence="3" type="ordered locus">Spiaf_2766</name>
</gene>
<dbReference type="Gene3D" id="1.10.287.110">
    <property type="entry name" value="DnaJ domain"/>
    <property type="match status" value="1"/>
</dbReference>
<dbReference type="CDD" id="cd06257">
    <property type="entry name" value="DnaJ"/>
    <property type="match status" value="1"/>
</dbReference>
<feature type="domain" description="J" evidence="2">
    <location>
        <begin position="180"/>
        <end position="252"/>
    </location>
</feature>
<dbReference type="Proteomes" id="UP000007383">
    <property type="component" value="Chromosome"/>
</dbReference>
<dbReference type="AlphaFoldDB" id="H9UMP7"/>
<dbReference type="PROSITE" id="PS50076">
    <property type="entry name" value="DNAJ_2"/>
    <property type="match status" value="1"/>
</dbReference>
<evidence type="ECO:0000256" key="1">
    <source>
        <dbReference type="SAM" id="Phobius"/>
    </source>
</evidence>
<proteinExistence type="predicted"/>
<keyword evidence="1" id="KW-0472">Membrane</keyword>
<sequence length="257" mass="28167">MWGGRIAGAIIGGVIGPLGIPFGFGLGMLVDYARYERQRWRAVTGCLRQAQPCGLDPADLTVIGVARIGLHVARRHNPGVFQTLEQDIGRGLGGKAQLRFRQIRDYIEQLGAEAEQLPLGPLLEMLEDQLDAGHAGMLRQCFGISGGAVRDIPELLQQRHASGADRQEDVKATDIPDLATAYRILGVSPRATEQQIKAAYRRLAVQFHPDAAAPLDAERQEQSSDAFQRIRTAYDSVLSARRSMRAPMDDSRSTNRS</sequence>
<protein>
    <submittedName>
        <fullName evidence="3">DnaJ-class molecular chaperone with C-terminal Zn finger domain</fullName>
    </submittedName>
</protein>
<name>H9UMP7_SPIAZ</name>
<organism evidence="3 4">
    <name type="scientific">Spirochaeta africana (strain ATCC 700263 / DSM 8902 / Z-7692)</name>
    <dbReference type="NCBI Taxonomy" id="889378"/>
    <lineage>
        <taxon>Bacteria</taxon>
        <taxon>Pseudomonadati</taxon>
        <taxon>Spirochaetota</taxon>
        <taxon>Spirochaetia</taxon>
        <taxon>Spirochaetales</taxon>
        <taxon>Spirochaetaceae</taxon>
        <taxon>Spirochaeta</taxon>
    </lineage>
</organism>
<dbReference type="PRINTS" id="PR00625">
    <property type="entry name" value="JDOMAIN"/>
</dbReference>
<evidence type="ECO:0000259" key="2">
    <source>
        <dbReference type="PROSITE" id="PS50076"/>
    </source>
</evidence>
<keyword evidence="1" id="KW-1133">Transmembrane helix</keyword>
<dbReference type="STRING" id="889378.Spiaf_2766"/>
<dbReference type="KEGG" id="sfc:Spiaf_2766"/>
<reference evidence="4" key="1">
    <citation type="journal article" date="2013" name="Stand. Genomic Sci.">
        <title>Complete genome sequence of the halophilic bacterium Spirochaeta africana type strain (Z-7692(T)) from the alkaline Lake Magadi in the East African Rift.</title>
        <authorList>
            <person name="Liolos K."/>
            <person name="Abt B."/>
            <person name="Scheuner C."/>
            <person name="Teshima H."/>
            <person name="Held B."/>
            <person name="Lapidus A."/>
            <person name="Nolan M."/>
            <person name="Lucas S."/>
            <person name="Deshpande S."/>
            <person name="Cheng J.F."/>
            <person name="Tapia R."/>
            <person name="Goodwin L.A."/>
            <person name="Pitluck S."/>
            <person name="Pagani I."/>
            <person name="Ivanova N."/>
            <person name="Mavromatis K."/>
            <person name="Mikhailova N."/>
            <person name="Huntemann M."/>
            <person name="Pati A."/>
            <person name="Chen A."/>
            <person name="Palaniappan K."/>
            <person name="Land M."/>
            <person name="Rohde M."/>
            <person name="Tindall B.J."/>
            <person name="Detter J.C."/>
            <person name="Goker M."/>
            <person name="Bristow J."/>
            <person name="Eisen J.A."/>
            <person name="Markowitz V."/>
            <person name="Hugenholtz P."/>
            <person name="Woyke T."/>
            <person name="Klenk H.P."/>
            <person name="Kyrpides N.C."/>
        </authorList>
    </citation>
    <scope>NUCLEOTIDE SEQUENCE</scope>
    <source>
        <strain evidence="4">ATCC 700263 / DSM 8902 / Z-7692</strain>
    </source>
</reference>
<dbReference type="EMBL" id="CP003282">
    <property type="protein sequence ID" value="AFG38790.1"/>
    <property type="molecule type" value="Genomic_DNA"/>
</dbReference>
<dbReference type="SUPFAM" id="SSF46565">
    <property type="entry name" value="Chaperone J-domain"/>
    <property type="match status" value="1"/>
</dbReference>
<dbReference type="Pfam" id="PF00226">
    <property type="entry name" value="DnaJ"/>
    <property type="match status" value="1"/>
</dbReference>
<accession>H9UMP7</accession>
<dbReference type="eggNOG" id="COG1076">
    <property type="taxonomic scope" value="Bacteria"/>
</dbReference>
<evidence type="ECO:0000313" key="3">
    <source>
        <dbReference type="EMBL" id="AFG38790.1"/>
    </source>
</evidence>
<dbReference type="HOGENOM" id="CLU_066221_2_0_12"/>
<dbReference type="PATRIC" id="fig|889378.3.peg.2739"/>
<keyword evidence="1" id="KW-0812">Transmembrane</keyword>
<feature type="transmembrane region" description="Helical" evidence="1">
    <location>
        <begin position="6"/>
        <end position="30"/>
    </location>
</feature>
<evidence type="ECO:0000313" key="4">
    <source>
        <dbReference type="Proteomes" id="UP000007383"/>
    </source>
</evidence>
<dbReference type="PANTHER" id="PTHR24074">
    <property type="entry name" value="CO-CHAPERONE PROTEIN DJLA"/>
    <property type="match status" value="1"/>
</dbReference>
<dbReference type="SMART" id="SM00271">
    <property type="entry name" value="DnaJ"/>
    <property type="match status" value="1"/>
</dbReference>